<organism evidence="1 2">
    <name type="scientific">Biomphalaria glabrata</name>
    <name type="common">Bloodfluke planorb</name>
    <name type="synonym">Freshwater snail</name>
    <dbReference type="NCBI Taxonomy" id="6526"/>
    <lineage>
        <taxon>Eukaryota</taxon>
        <taxon>Metazoa</taxon>
        <taxon>Spiralia</taxon>
        <taxon>Lophotrochozoa</taxon>
        <taxon>Mollusca</taxon>
        <taxon>Gastropoda</taxon>
        <taxon>Heterobranchia</taxon>
        <taxon>Euthyneura</taxon>
        <taxon>Panpulmonata</taxon>
        <taxon>Hygrophila</taxon>
        <taxon>Lymnaeoidea</taxon>
        <taxon>Planorbidae</taxon>
        <taxon>Biomphalaria</taxon>
    </lineage>
</organism>
<protein>
    <submittedName>
        <fullName evidence="1">Uncharacterized protein</fullName>
    </submittedName>
</protein>
<evidence type="ECO:0000313" key="1">
    <source>
        <dbReference type="EnsemblMetazoa" id="BGLB021456-PA"/>
    </source>
</evidence>
<evidence type="ECO:0000313" key="2">
    <source>
        <dbReference type="Proteomes" id="UP000076420"/>
    </source>
</evidence>
<sequence>MDKITQAVSSVTVEASNVQTLCRPNDWCANCPNGPNCWVENRLIPMGNVESFPNGTTCNCIYGSYQVVRTQCSYLLDGVAVDYFHGPDYVSWM</sequence>
<accession>A0A2C9KMT7</accession>
<dbReference type="Proteomes" id="UP000076420">
    <property type="component" value="Unassembled WGS sequence"/>
</dbReference>
<dbReference type="KEGG" id="bgt:106079996"/>
<dbReference type="EnsemblMetazoa" id="BGLB021456-RA">
    <property type="protein sequence ID" value="BGLB021456-PA"/>
    <property type="gene ID" value="BGLB021456"/>
</dbReference>
<proteinExistence type="predicted"/>
<gene>
    <name evidence="1" type="primary">106079996</name>
</gene>
<dbReference type="VEuPathDB" id="VectorBase:BGLB021456"/>
<dbReference type="VEuPathDB" id="VectorBase:BGLAX_039616"/>
<dbReference type="AlphaFoldDB" id="A0A2C9KMT7"/>
<name>A0A2C9KMT7_BIOGL</name>
<reference evidence="1" key="1">
    <citation type="submission" date="2020-05" db="UniProtKB">
        <authorList>
            <consortium name="EnsemblMetazoa"/>
        </authorList>
    </citation>
    <scope>IDENTIFICATION</scope>
    <source>
        <strain evidence="1">BB02</strain>
    </source>
</reference>